<evidence type="ECO:0000313" key="1">
    <source>
        <dbReference type="EMBL" id="KAF4706875.1"/>
    </source>
</evidence>
<sequence>MFTTDVGQEYSCGDVYILAADASNVPRDGARLVQFVKDFRGRAPSMTEDGFWAGDFVNLFELLIAPYLQEEGPIGISFNAAFDKATWSHVFDAVEDSRRYYASLDSTRNYTFKVDARLDHLYNKEGVVEEVMRRADHASVTAFSSTRTGLLEMFRTFLTRTCPHCNDDFYGTSKAKITFVANGECNRRLRGQSFCDYFTPAYNPNRPKTEAWFLFSSEGVQKAHEELQASINAIPREVIVEDKFEHLFEDNGTVMGLDDFEESKCIYGVDVLRAINFNPTYCSLDGCIHTSHTGRCVKVLEEQWKKQR</sequence>
<dbReference type="Proteomes" id="UP000574390">
    <property type="component" value="Unassembled WGS sequence"/>
</dbReference>
<evidence type="ECO:0000313" key="2">
    <source>
        <dbReference type="EMBL" id="KAF4729719.1"/>
    </source>
</evidence>
<organism evidence="1 3">
    <name type="scientific">Perkinsus olseni</name>
    <name type="common">Perkinsus atlanticus</name>
    <dbReference type="NCBI Taxonomy" id="32597"/>
    <lineage>
        <taxon>Eukaryota</taxon>
        <taxon>Sar</taxon>
        <taxon>Alveolata</taxon>
        <taxon>Perkinsozoa</taxon>
        <taxon>Perkinsea</taxon>
        <taxon>Perkinsida</taxon>
        <taxon>Perkinsidae</taxon>
        <taxon>Perkinsus</taxon>
    </lineage>
</organism>
<evidence type="ECO:0000313" key="3">
    <source>
        <dbReference type="Proteomes" id="UP000553632"/>
    </source>
</evidence>
<dbReference type="EMBL" id="JABANO010033413">
    <property type="protein sequence ID" value="KAF4706875.1"/>
    <property type="molecule type" value="Genomic_DNA"/>
</dbReference>
<reference evidence="3 4" key="1">
    <citation type="submission" date="2020-04" db="EMBL/GenBank/DDBJ databases">
        <title>Perkinsus olseni comparative genomics.</title>
        <authorList>
            <person name="Bogema D.R."/>
        </authorList>
    </citation>
    <scope>NUCLEOTIDE SEQUENCE [LARGE SCALE GENOMIC DNA]</scope>
    <source>
        <strain evidence="2">ATCC PRA-205</strain>
        <strain evidence="1 3">ATCC PRA-207</strain>
    </source>
</reference>
<keyword evidence="3" id="KW-1185">Reference proteome</keyword>
<gene>
    <name evidence="2" type="ORF">FOZ62_012675</name>
    <name evidence="1" type="ORF">FOZ63_011351</name>
</gene>
<comment type="caution">
    <text evidence="1">The sequence shown here is derived from an EMBL/GenBank/DDBJ whole genome shotgun (WGS) entry which is preliminary data.</text>
</comment>
<name>A0A7J6QET2_PEROL</name>
<accession>A0A7J6QET2</accession>
<dbReference type="EMBL" id="JABANM010016282">
    <property type="protein sequence ID" value="KAF4729719.1"/>
    <property type="molecule type" value="Genomic_DNA"/>
</dbReference>
<dbReference type="Proteomes" id="UP000553632">
    <property type="component" value="Unassembled WGS sequence"/>
</dbReference>
<protein>
    <submittedName>
        <fullName evidence="1">Uncharacterized protein</fullName>
    </submittedName>
</protein>
<dbReference type="AlphaFoldDB" id="A0A7J6QET2"/>
<proteinExistence type="predicted"/>
<evidence type="ECO:0000313" key="4">
    <source>
        <dbReference type="Proteomes" id="UP000574390"/>
    </source>
</evidence>